<feature type="domain" description="Glycosyl transferase family 1" evidence="1">
    <location>
        <begin position="183"/>
        <end position="343"/>
    </location>
</feature>
<gene>
    <name evidence="3" type="ORF">BZG00_10550</name>
</gene>
<dbReference type="InterPro" id="IPR001296">
    <property type="entry name" value="Glyco_trans_1"/>
</dbReference>
<protein>
    <recommendedName>
        <fullName evidence="5">Glycosyltransferase family 4 protein</fullName>
    </recommendedName>
</protein>
<dbReference type="Proteomes" id="UP000189021">
    <property type="component" value="Unassembled WGS sequence"/>
</dbReference>
<name>A0AB36JYA1_9GAMM</name>
<dbReference type="Gene3D" id="3.40.50.2000">
    <property type="entry name" value="Glycogen Phosphorylase B"/>
    <property type="match status" value="2"/>
</dbReference>
<comment type="caution">
    <text evidence="3">The sequence shown here is derived from an EMBL/GenBank/DDBJ whole genome shotgun (WGS) entry which is preliminary data.</text>
</comment>
<dbReference type="GO" id="GO:0016757">
    <property type="term" value="F:glycosyltransferase activity"/>
    <property type="evidence" value="ECO:0007669"/>
    <property type="project" value="InterPro"/>
</dbReference>
<sequence length="368" mass="41692">MYGAPRSILILADGIQDKYDIEIVTIGRGDLVSAAQDKGLKITVLKPYFLCKHCSLFYKVLRKIGRLFEFIKMAYLIKRKAPDLIYVNTISNSWPVILSRFFGIKNIVHVREGKNYIFPGSGKREKITRSVFDNADHFICVSESIRQLVLERLQSPSANVEKVYNGIDCDAFCNKPISDLRFKNGTGKKIVGYLGNINERKGLDVFLLSAKHLIDKRNDLVFIVVGGDVNEFEGYAEQTRVQPYLGKQILHFPFQNDPRPAFKAMDVFCMTSRIEPFARVNLEAACLEASIIATNIDGNKEFILHKKTGLLVMPGDFLELCKAIELLIDDEAFSNQLRKNAKDRVMSEFSVQKYIEGCEGVISKVLEK</sequence>
<evidence type="ECO:0008006" key="5">
    <source>
        <dbReference type="Google" id="ProtNLM"/>
    </source>
</evidence>
<evidence type="ECO:0000259" key="2">
    <source>
        <dbReference type="Pfam" id="PF13439"/>
    </source>
</evidence>
<dbReference type="PANTHER" id="PTHR12526">
    <property type="entry name" value="GLYCOSYLTRANSFERASE"/>
    <property type="match status" value="1"/>
</dbReference>
<accession>A0AB36JYA1</accession>
<dbReference type="Pfam" id="PF00534">
    <property type="entry name" value="Glycos_transf_1"/>
    <property type="match status" value="1"/>
</dbReference>
<reference evidence="3 4" key="1">
    <citation type="journal article" date="2017" name="Genome Announc.">
        <title>Draft Genome Sequences of Salinivibrio proteolyticus, Salinivibrio sharmensis, Salinivibrio siamensis, Salinivibrio costicola subsp. alcaliphilus, Salinivibrio costicola subsp. vallismortis, and 29 New Isolates Belonging to the Genus Salinivibrio.</title>
        <authorList>
            <person name="Lopez-Hermoso C."/>
            <person name="de la Haba R.R."/>
            <person name="Sanchez-Porro C."/>
            <person name="Bayliss S.C."/>
            <person name="Feil E.J."/>
            <person name="Ventosa A."/>
        </authorList>
    </citation>
    <scope>NUCLEOTIDE SEQUENCE [LARGE SCALE GENOMIC DNA]</scope>
    <source>
        <strain evidence="3 4">AL184</strain>
    </source>
</reference>
<dbReference type="PANTHER" id="PTHR12526:SF638">
    <property type="entry name" value="SPORE COAT PROTEIN SA"/>
    <property type="match status" value="1"/>
</dbReference>
<dbReference type="CDD" id="cd03801">
    <property type="entry name" value="GT4_PimA-like"/>
    <property type="match status" value="1"/>
</dbReference>
<dbReference type="InterPro" id="IPR028098">
    <property type="entry name" value="Glyco_trans_4-like_N"/>
</dbReference>
<feature type="domain" description="Glycosyltransferase subfamily 4-like N-terminal" evidence="2">
    <location>
        <begin position="3"/>
        <end position="170"/>
    </location>
</feature>
<dbReference type="GO" id="GO:1901135">
    <property type="term" value="P:carbohydrate derivative metabolic process"/>
    <property type="evidence" value="ECO:0007669"/>
    <property type="project" value="UniProtKB-ARBA"/>
</dbReference>
<dbReference type="EMBL" id="MUEK01000009">
    <property type="protein sequence ID" value="OOE39321.1"/>
    <property type="molecule type" value="Genomic_DNA"/>
</dbReference>
<organism evidence="3 4">
    <name type="scientific">Salinivibrio kushneri</name>
    <dbReference type="NCBI Taxonomy" id="1908198"/>
    <lineage>
        <taxon>Bacteria</taxon>
        <taxon>Pseudomonadati</taxon>
        <taxon>Pseudomonadota</taxon>
        <taxon>Gammaproteobacteria</taxon>
        <taxon>Vibrionales</taxon>
        <taxon>Vibrionaceae</taxon>
        <taxon>Salinivibrio</taxon>
    </lineage>
</organism>
<proteinExistence type="predicted"/>
<evidence type="ECO:0000313" key="4">
    <source>
        <dbReference type="Proteomes" id="UP000189021"/>
    </source>
</evidence>
<dbReference type="AlphaFoldDB" id="A0AB36JYA1"/>
<evidence type="ECO:0000259" key="1">
    <source>
        <dbReference type="Pfam" id="PF00534"/>
    </source>
</evidence>
<evidence type="ECO:0000313" key="3">
    <source>
        <dbReference type="EMBL" id="OOE39321.1"/>
    </source>
</evidence>
<keyword evidence="4" id="KW-1185">Reference proteome</keyword>
<dbReference type="Pfam" id="PF13439">
    <property type="entry name" value="Glyco_transf_4"/>
    <property type="match status" value="1"/>
</dbReference>
<dbReference type="SUPFAM" id="SSF53756">
    <property type="entry name" value="UDP-Glycosyltransferase/glycogen phosphorylase"/>
    <property type="match status" value="1"/>
</dbReference>